<comment type="caution">
    <text evidence="2">The sequence shown here is derived from an EMBL/GenBank/DDBJ whole genome shotgun (WGS) entry which is preliminary data.</text>
</comment>
<evidence type="ECO:0000313" key="3">
    <source>
        <dbReference type="Proteomes" id="UP001633002"/>
    </source>
</evidence>
<evidence type="ECO:0008006" key="4">
    <source>
        <dbReference type="Google" id="ProtNLM"/>
    </source>
</evidence>
<dbReference type="Proteomes" id="UP001633002">
    <property type="component" value="Unassembled WGS sequence"/>
</dbReference>
<name>A0ABD3GUZ3_9MARC</name>
<organism evidence="2 3">
    <name type="scientific">Riccia sorocarpa</name>
    <dbReference type="NCBI Taxonomy" id="122646"/>
    <lineage>
        <taxon>Eukaryota</taxon>
        <taxon>Viridiplantae</taxon>
        <taxon>Streptophyta</taxon>
        <taxon>Embryophyta</taxon>
        <taxon>Marchantiophyta</taxon>
        <taxon>Marchantiopsida</taxon>
        <taxon>Marchantiidae</taxon>
        <taxon>Marchantiales</taxon>
        <taxon>Ricciaceae</taxon>
        <taxon>Riccia</taxon>
    </lineage>
</organism>
<sequence>MTRPPRPKYPSDSKNYHEQRRPGFTQTIRLPEDLLETFTSLKGSLGSRKSNADVIRFLFEAAEPAITSMIEAESSRLLPDLLHSHVLDEDIHLIETETCPHLKQLAFNPTKSSPCELQVSLMAVSRILGSFVRPMYPKKRATALRTGTHTFLSRKWSSRDGQGATLHDLPSETPGHPECAGPRPFIHAYWGFKHIKHNM</sequence>
<gene>
    <name evidence="2" type="ORF">R1sor_023930</name>
</gene>
<evidence type="ECO:0000313" key="2">
    <source>
        <dbReference type="EMBL" id="KAL3680974.1"/>
    </source>
</evidence>
<protein>
    <recommendedName>
        <fullName evidence="4">Arc-like DNA binding domain-containing protein</fullName>
    </recommendedName>
</protein>
<keyword evidence="3" id="KW-1185">Reference proteome</keyword>
<dbReference type="AlphaFoldDB" id="A0ABD3GUZ3"/>
<feature type="region of interest" description="Disordered" evidence="1">
    <location>
        <begin position="1"/>
        <end position="22"/>
    </location>
</feature>
<evidence type="ECO:0000256" key="1">
    <source>
        <dbReference type="SAM" id="MobiDB-lite"/>
    </source>
</evidence>
<dbReference type="EMBL" id="JBJQOH010000007">
    <property type="protein sequence ID" value="KAL3680974.1"/>
    <property type="molecule type" value="Genomic_DNA"/>
</dbReference>
<feature type="compositionally biased region" description="Basic and acidic residues" evidence="1">
    <location>
        <begin position="9"/>
        <end position="21"/>
    </location>
</feature>
<proteinExistence type="predicted"/>
<accession>A0ABD3GUZ3</accession>
<reference evidence="2 3" key="1">
    <citation type="submission" date="2024-09" db="EMBL/GenBank/DDBJ databases">
        <title>Chromosome-scale assembly of Riccia sorocarpa.</title>
        <authorList>
            <person name="Paukszto L."/>
        </authorList>
    </citation>
    <scope>NUCLEOTIDE SEQUENCE [LARGE SCALE GENOMIC DNA]</scope>
    <source>
        <strain evidence="2">LP-2024</strain>
        <tissue evidence="2">Aerial parts of the thallus</tissue>
    </source>
</reference>